<dbReference type="RefSeq" id="WP_346750939.1">
    <property type="nucleotide sequence ID" value="NZ_JAUJEA010000002.1"/>
</dbReference>
<evidence type="ECO:0000256" key="1">
    <source>
        <dbReference type="ARBA" id="ARBA00093770"/>
    </source>
</evidence>
<reference evidence="2" key="1">
    <citation type="submission" date="2023-06" db="EMBL/GenBank/DDBJ databases">
        <title>Genomic of Parafulvivirga corallium.</title>
        <authorList>
            <person name="Wang G."/>
        </authorList>
    </citation>
    <scope>NUCLEOTIDE SEQUENCE</scope>
    <source>
        <strain evidence="2">BMA10</strain>
    </source>
</reference>
<proteinExistence type="inferred from homology"/>
<dbReference type="Proteomes" id="UP001172082">
    <property type="component" value="Unassembled WGS sequence"/>
</dbReference>
<dbReference type="InterPro" id="IPR021458">
    <property type="entry name" value="Rv0495c"/>
</dbReference>
<dbReference type="Pfam" id="PF11307">
    <property type="entry name" value="DUF3109"/>
    <property type="match status" value="1"/>
</dbReference>
<name>A0ABT8KL08_9BACT</name>
<evidence type="ECO:0000313" key="3">
    <source>
        <dbReference type="Proteomes" id="UP001172082"/>
    </source>
</evidence>
<organism evidence="2 3">
    <name type="scientific">Splendidivirga corallicola</name>
    <dbReference type="NCBI Taxonomy" id="3051826"/>
    <lineage>
        <taxon>Bacteria</taxon>
        <taxon>Pseudomonadati</taxon>
        <taxon>Bacteroidota</taxon>
        <taxon>Cytophagia</taxon>
        <taxon>Cytophagales</taxon>
        <taxon>Splendidivirgaceae</taxon>
        <taxon>Splendidivirga</taxon>
    </lineage>
</organism>
<dbReference type="EMBL" id="JAUJEA010000002">
    <property type="protein sequence ID" value="MDN5200909.1"/>
    <property type="molecule type" value="Genomic_DNA"/>
</dbReference>
<gene>
    <name evidence="2" type="ORF">QQ008_06040</name>
</gene>
<keyword evidence="3" id="KW-1185">Reference proteome</keyword>
<comment type="caution">
    <text evidence="2">The sequence shown here is derived from an EMBL/GenBank/DDBJ whole genome shotgun (WGS) entry which is preliminary data.</text>
</comment>
<accession>A0ABT8KL08</accession>
<comment type="similarity">
    <text evidence="1">Belongs to the Rv0495c family.</text>
</comment>
<sequence>MIVLDNTIISDEIKEQLFVCDLKACKGACCVEGDLGAPLDEDELEVMEDIYDEVEPYLSDEGKAAIEKQGSFILDEEGDFSTPTINGKECAYAIYDESGILKCGIEQAYLEGKIHFRKPISCHLYPIRISKYDEYDAINYSRWSICSSACTLGQELGVPLYKFLKEALIRKYGEDWYQTLVEVIENPQATEENE</sequence>
<evidence type="ECO:0000313" key="2">
    <source>
        <dbReference type="EMBL" id="MDN5200909.1"/>
    </source>
</evidence>
<protein>
    <submittedName>
        <fullName evidence="2">DUF3109 family protein</fullName>
    </submittedName>
</protein>